<dbReference type="SMART" id="SM00670">
    <property type="entry name" value="PINc"/>
    <property type="match status" value="1"/>
</dbReference>
<keyword evidence="3" id="KW-1185">Reference proteome</keyword>
<proteinExistence type="predicted"/>
<dbReference type="InterPro" id="IPR002716">
    <property type="entry name" value="PIN_dom"/>
</dbReference>
<dbReference type="Pfam" id="PF13470">
    <property type="entry name" value="PIN_3"/>
    <property type="match status" value="1"/>
</dbReference>
<dbReference type="InterPro" id="IPR029060">
    <property type="entry name" value="PIN-like_dom_sf"/>
</dbReference>
<protein>
    <submittedName>
        <fullName evidence="2">Nucleotide binding protein PINc</fullName>
    </submittedName>
</protein>
<dbReference type="RefSeq" id="WP_096664687.1">
    <property type="nucleotide sequence ID" value="NZ_AP018316.1"/>
</dbReference>
<gene>
    <name evidence="2" type="ORF">NIES806_09680</name>
</gene>
<dbReference type="Proteomes" id="UP000218702">
    <property type="component" value="Chromosome"/>
</dbReference>
<name>A0A1Z4UZV7_9CYAN</name>
<dbReference type="OrthoDB" id="9802272at2"/>
<evidence type="ECO:0000313" key="2">
    <source>
        <dbReference type="EMBL" id="BAZ84776.1"/>
    </source>
</evidence>
<dbReference type="PANTHER" id="PTHR34610:SF4">
    <property type="entry name" value="SLL8027 PROTEIN"/>
    <property type="match status" value="1"/>
</dbReference>
<evidence type="ECO:0000259" key="1">
    <source>
        <dbReference type="SMART" id="SM00670"/>
    </source>
</evidence>
<dbReference type="Gene3D" id="3.40.50.1010">
    <property type="entry name" value="5'-nuclease"/>
    <property type="match status" value="1"/>
</dbReference>
<dbReference type="SUPFAM" id="SSF88723">
    <property type="entry name" value="PIN domain-like"/>
    <property type="match status" value="1"/>
</dbReference>
<dbReference type="NCBIfam" id="TIGR00305">
    <property type="entry name" value="putative toxin-antitoxin system toxin component, PIN family"/>
    <property type="match status" value="1"/>
</dbReference>
<sequence>MKVIIDTNVLVSAVLKGREPREVIQFVVDSPNCDWVVSEDILAEYQDVLSRKKFKLTDEVRKEWLDVMDLVTKLVDVQVTIDFARDRKDEKFLACAVAAEADFLITGDTDFNQAQNLVNTTIVSVSMFKRLVCDFRE</sequence>
<accession>A0A1Z4UZV7</accession>
<dbReference type="PANTHER" id="PTHR34610">
    <property type="entry name" value="SSL7007 PROTEIN"/>
    <property type="match status" value="1"/>
</dbReference>
<evidence type="ECO:0000313" key="3">
    <source>
        <dbReference type="Proteomes" id="UP000218702"/>
    </source>
</evidence>
<organism evidence="2 3">
    <name type="scientific">Dolichospermum compactum NIES-806</name>
    <dbReference type="NCBI Taxonomy" id="1973481"/>
    <lineage>
        <taxon>Bacteria</taxon>
        <taxon>Bacillati</taxon>
        <taxon>Cyanobacteriota</taxon>
        <taxon>Cyanophyceae</taxon>
        <taxon>Nostocales</taxon>
        <taxon>Aphanizomenonaceae</taxon>
        <taxon>Dolichospermum</taxon>
        <taxon>Dolichospermum compactum</taxon>
    </lineage>
</organism>
<dbReference type="InterPro" id="IPR002850">
    <property type="entry name" value="PIN_toxin-like"/>
</dbReference>
<dbReference type="EMBL" id="AP018316">
    <property type="protein sequence ID" value="BAZ84776.1"/>
    <property type="molecule type" value="Genomic_DNA"/>
</dbReference>
<dbReference type="KEGG" id="dcm:NIES806_09680"/>
<dbReference type="AlphaFoldDB" id="A0A1Z4UZV7"/>
<feature type="domain" description="PIN" evidence="1">
    <location>
        <begin position="1"/>
        <end position="113"/>
    </location>
</feature>
<reference evidence="2 3" key="1">
    <citation type="submission" date="2017-06" db="EMBL/GenBank/DDBJ databases">
        <title>Genome sequencing of cyanobaciteial culture collection at National Institute for Environmental Studies (NIES).</title>
        <authorList>
            <person name="Hirose Y."/>
            <person name="Shimura Y."/>
            <person name="Fujisawa T."/>
            <person name="Nakamura Y."/>
            <person name="Kawachi M."/>
        </authorList>
    </citation>
    <scope>NUCLEOTIDE SEQUENCE [LARGE SCALE GENOMIC DNA]</scope>
    <source>
        <strain evidence="2 3">NIES-806</strain>
    </source>
</reference>